<evidence type="ECO:0000313" key="3">
    <source>
        <dbReference type="Proteomes" id="UP001152797"/>
    </source>
</evidence>
<comment type="caution">
    <text evidence="1">The sequence shown here is derived from an EMBL/GenBank/DDBJ whole genome shotgun (WGS) entry which is preliminary data.</text>
</comment>
<dbReference type="AlphaFoldDB" id="A0A9P1DBJ5"/>
<evidence type="ECO:0000313" key="1">
    <source>
        <dbReference type="EMBL" id="CAI4007280.1"/>
    </source>
</evidence>
<name>A0A9P1DBJ5_9DINO</name>
<dbReference type="EMBL" id="CAMXCT020004002">
    <property type="protein sequence ID" value="CAL1160655.1"/>
    <property type="molecule type" value="Genomic_DNA"/>
</dbReference>
<keyword evidence="3" id="KW-1185">Reference proteome</keyword>
<protein>
    <submittedName>
        <fullName evidence="1">Uncharacterized protein</fullName>
    </submittedName>
</protein>
<evidence type="ECO:0000313" key="2">
    <source>
        <dbReference type="EMBL" id="CAL1160655.1"/>
    </source>
</evidence>
<gene>
    <name evidence="1" type="ORF">C1SCF055_LOCUS32845</name>
</gene>
<organism evidence="1">
    <name type="scientific">Cladocopium goreaui</name>
    <dbReference type="NCBI Taxonomy" id="2562237"/>
    <lineage>
        <taxon>Eukaryota</taxon>
        <taxon>Sar</taxon>
        <taxon>Alveolata</taxon>
        <taxon>Dinophyceae</taxon>
        <taxon>Suessiales</taxon>
        <taxon>Symbiodiniaceae</taxon>
        <taxon>Cladocopium</taxon>
    </lineage>
</organism>
<dbReference type="EMBL" id="CAMXCT010004002">
    <property type="protein sequence ID" value="CAI4007280.1"/>
    <property type="molecule type" value="Genomic_DNA"/>
</dbReference>
<dbReference type="EMBL" id="CAMXCT030004002">
    <property type="protein sequence ID" value="CAL4794592.1"/>
    <property type="molecule type" value="Genomic_DNA"/>
</dbReference>
<sequence>MDSVTECDVKQVYQKKLLSQLNVARIEAISSSGVRHYAVLLCEDEKVFHCQSDECEGTSDTKEVIVESMDDFAQRYDQWQACQLPDSADHAKEVLQLLDRLKTRRQGDEDLPCRRCCSKHFAESCFEVKKVGEVKLTREQILFHVANLLTSLKTGVVAGMSAACVTTTMTIRTPILLLGRIPLRYTTTTAIVPYMGRLAATGVGTGVFAAGVAVGLAWNFAVNLYARRFNERLAASTLPICVCNSTDKEVTLQLRSVRGGISLADLVQSVREYCGAGCRTLALQAGVAGELNPPCEEADPEQRFLLCAFIQNKKAASLQVHRGDVLLWSGEHRGFTQVQLHG</sequence>
<proteinExistence type="predicted"/>
<dbReference type="Proteomes" id="UP001152797">
    <property type="component" value="Unassembled WGS sequence"/>
</dbReference>
<accession>A0A9P1DBJ5</accession>
<reference evidence="2" key="2">
    <citation type="submission" date="2024-04" db="EMBL/GenBank/DDBJ databases">
        <authorList>
            <person name="Chen Y."/>
            <person name="Shah S."/>
            <person name="Dougan E. K."/>
            <person name="Thang M."/>
            <person name="Chan C."/>
        </authorList>
    </citation>
    <scope>NUCLEOTIDE SEQUENCE [LARGE SCALE GENOMIC DNA]</scope>
</reference>
<reference evidence="1" key="1">
    <citation type="submission" date="2022-10" db="EMBL/GenBank/DDBJ databases">
        <authorList>
            <person name="Chen Y."/>
            <person name="Dougan E. K."/>
            <person name="Chan C."/>
            <person name="Rhodes N."/>
            <person name="Thang M."/>
        </authorList>
    </citation>
    <scope>NUCLEOTIDE SEQUENCE</scope>
</reference>